<dbReference type="EMBL" id="CACRTZ010000037">
    <property type="protein sequence ID" value="VYU77992.1"/>
    <property type="molecule type" value="Genomic_DNA"/>
</dbReference>
<evidence type="ECO:0000256" key="2">
    <source>
        <dbReference type="PROSITE-ProRule" id="PRU00169"/>
    </source>
</evidence>
<dbReference type="InterPro" id="IPR050595">
    <property type="entry name" value="Bact_response_regulator"/>
</dbReference>
<feature type="domain" description="Response regulatory" evidence="3">
    <location>
        <begin position="4"/>
        <end position="119"/>
    </location>
</feature>
<dbReference type="PANTHER" id="PTHR44591">
    <property type="entry name" value="STRESS RESPONSE REGULATOR PROTEIN 1"/>
    <property type="match status" value="1"/>
</dbReference>
<dbReference type="SUPFAM" id="SSF52172">
    <property type="entry name" value="CheY-like"/>
    <property type="match status" value="1"/>
</dbReference>
<evidence type="ECO:0000313" key="4">
    <source>
        <dbReference type="EMBL" id="VYU77992.1"/>
    </source>
</evidence>
<dbReference type="SMART" id="SM00448">
    <property type="entry name" value="REC"/>
    <property type="match status" value="1"/>
</dbReference>
<evidence type="ECO:0000259" key="3">
    <source>
        <dbReference type="PROSITE" id="PS50110"/>
    </source>
</evidence>
<dbReference type="InterPro" id="IPR001789">
    <property type="entry name" value="Sig_transdc_resp-reg_receiver"/>
</dbReference>
<evidence type="ECO:0000256" key="1">
    <source>
        <dbReference type="ARBA" id="ARBA00022553"/>
    </source>
</evidence>
<protein>
    <submittedName>
        <fullName evidence="4">Chemotaxis protein CheY</fullName>
    </submittedName>
</protein>
<dbReference type="PROSITE" id="PS50110">
    <property type="entry name" value="RESPONSE_REGULATORY"/>
    <property type="match status" value="1"/>
</dbReference>
<reference evidence="4" key="1">
    <citation type="submission" date="2019-11" db="EMBL/GenBank/DDBJ databases">
        <authorList>
            <person name="Feng L."/>
        </authorList>
    </citation>
    <scope>NUCLEOTIDE SEQUENCE</scope>
    <source>
        <strain evidence="4">EMassiliensisLFYP7</strain>
    </source>
</reference>
<dbReference type="RefSeq" id="WP_044174328.1">
    <property type="nucleotide sequence ID" value="NZ_CABKSF010000001.1"/>
</dbReference>
<organism evidence="4">
    <name type="scientific">Phytobacter massiliensis</name>
    <dbReference type="NCBI Taxonomy" id="1485952"/>
    <lineage>
        <taxon>Bacteria</taxon>
        <taxon>Pseudomonadati</taxon>
        <taxon>Pseudomonadota</taxon>
        <taxon>Gammaproteobacteria</taxon>
        <taxon>Enterobacterales</taxon>
        <taxon>Enterobacteriaceae</taxon>
        <taxon>Phytobacter</taxon>
    </lineage>
</organism>
<dbReference type="Pfam" id="PF00072">
    <property type="entry name" value="Response_reg"/>
    <property type="match status" value="1"/>
</dbReference>
<gene>
    <name evidence="4" type="primary">cheY_2</name>
    <name evidence="4" type="ORF">EMLFYP7_04170</name>
</gene>
<accession>A0A6N3HMV4</accession>
<dbReference type="PANTHER" id="PTHR44591:SF3">
    <property type="entry name" value="RESPONSE REGULATORY DOMAIN-CONTAINING PROTEIN"/>
    <property type="match status" value="1"/>
</dbReference>
<dbReference type="InterPro" id="IPR011006">
    <property type="entry name" value="CheY-like_superfamily"/>
</dbReference>
<name>A0A6N3HMV4_9ENTR</name>
<keyword evidence="1 2" id="KW-0597">Phosphoprotein</keyword>
<dbReference type="CDD" id="cd17546">
    <property type="entry name" value="REC_hyHK_CKI1_RcsC-like"/>
    <property type="match status" value="1"/>
</dbReference>
<sequence>MSRQILIVDDSRLSRMISRQCILSLHADWRIEEATTGEEAIEKAATTHPWLILLDVNMPGMGGLAAAAILRESHPDAHIVLLTANVQHSVQAQADRLGLGFLAKPIKEPQIHAMLSGLESNV</sequence>
<proteinExistence type="predicted"/>
<dbReference type="GO" id="GO:0000160">
    <property type="term" value="P:phosphorelay signal transduction system"/>
    <property type="evidence" value="ECO:0007669"/>
    <property type="project" value="InterPro"/>
</dbReference>
<dbReference type="OrthoDB" id="9801101at2"/>
<dbReference type="AlphaFoldDB" id="A0A6N3HMV4"/>
<dbReference type="Gene3D" id="3.40.50.2300">
    <property type="match status" value="1"/>
</dbReference>
<feature type="modified residue" description="4-aspartylphosphate" evidence="2">
    <location>
        <position position="55"/>
    </location>
</feature>